<feature type="region of interest" description="Disordered" evidence="1">
    <location>
        <begin position="12"/>
        <end position="32"/>
    </location>
</feature>
<dbReference type="KEGG" id="sami:SAMIE_1026690"/>
<dbReference type="RefSeq" id="WP_066702000.1">
    <property type="nucleotide sequence ID" value="NZ_AP018664.1"/>
</dbReference>
<evidence type="ECO:0000256" key="1">
    <source>
        <dbReference type="SAM" id="MobiDB-lite"/>
    </source>
</evidence>
<gene>
    <name evidence="2" type="ORF">SAMIE_1026690</name>
</gene>
<sequence length="192" mass="20212">MSERLVHLVRHGPPLRPGLLHGHGDEPPADPAGGVTHAVPDSFAIMTVTCSDLLRARAGAETLARARGMTAKADRRWRELDFGGWDGADPDSVDAESLARFWNDPEAHPPPGGENWSAITSRVGAALADLPPDALVVTHAGAMRAAISVLTGLDFRQVWAVDLPYGALLSLRIWPGTPLSGQIVGLRASGAG</sequence>
<dbReference type="Pfam" id="PF00300">
    <property type="entry name" value="His_Phos_1"/>
    <property type="match status" value="1"/>
</dbReference>
<dbReference type="InterPro" id="IPR013078">
    <property type="entry name" value="His_Pase_superF_clade-1"/>
</dbReference>
<dbReference type="EMBL" id="AP018664">
    <property type="protein sequence ID" value="BBD99168.1"/>
    <property type="molecule type" value="Genomic_DNA"/>
</dbReference>
<dbReference type="Gene3D" id="3.40.50.1240">
    <property type="entry name" value="Phosphoglycerate mutase-like"/>
    <property type="match status" value="1"/>
</dbReference>
<organism evidence="2 3">
    <name type="scientific">Sphingobium amiense</name>
    <dbReference type="NCBI Taxonomy" id="135719"/>
    <lineage>
        <taxon>Bacteria</taxon>
        <taxon>Pseudomonadati</taxon>
        <taxon>Pseudomonadota</taxon>
        <taxon>Alphaproteobacteria</taxon>
        <taxon>Sphingomonadales</taxon>
        <taxon>Sphingomonadaceae</taxon>
        <taxon>Sphingobium</taxon>
    </lineage>
</organism>
<evidence type="ECO:0000313" key="3">
    <source>
        <dbReference type="Proteomes" id="UP000279959"/>
    </source>
</evidence>
<proteinExistence type="predicted"/>
<protein>
    <submittedName>
        <fullName evidence="2">Histidine phosphatase family protein</fullName>
    </submittedName>
</protein>
<dbReference type="SUPFAM" id="SSF53254">
    <property type="entry name" value="Phosphoglycerate mutase-like"/>
    <property type="match status" value="1"/>
</dbReference>
<dbReference type="AlphaFoldDB" id="A0A494W7P9"/>
<reference evidence="2 3" key="1">
    <citation type="submission" date="2018-05" db="EMBL/GenBank/DDBJ databases">
        <title>Complete Genome Sequence of the Nonylphenol-Degrading Bacterium Sphingobium amiense DSM 16289T.</title>
        <authorList>
            <person name="Ootsuka M."/>
            <person name="Nishizawa T."/>
            <person name="Ohta H."/>
        </authorList>
    </citation>
    <scope>NUCLEOTIDE SEQUENCE [LARGE SCALE GENOMIC DNA]</scope>
    <source>
        <strain evidence="2 3">DSM 16289</strain>
    </source>
</reference>
<dbReference type="InterPro" id="IPR029033">
    <property type="entry name" value="His_PPase_superfam"/>
</dbReference>
<dbReference type="Proteomes" id="UP000279959">
    <property type="component" value="Chromosome"/>
</dbReference>
<accession>A0A494W7P9</accession>
<name>A0A494W7P9_9SPHN</name>
<dbReference type="CDD" id="cd07040">
    <property type="entry name" value="HP"/>
    <property type="match status" value="1"/>
</dbReference>
<dbReference type="SMART" id="SM00855">
    <property type="entry name" value="PGAM"/>
    <property type="match status" value="1"/>
</dbReference>
<keyword evidence="3" id="KW-1185">Reference proteome</keyword>
<evidence type="ECO:0000313" key="2">
    <source>
        <dbReference type="EMBL" id="BBD99168.1"/>
    </source>
</evidence>